<evidence type="ECO:0000256" key="1">
    <source>
        <dbReference type="ARBA" id="ARBA00004191"/>
    </source>
</evidence>
<dbReference type="CDD" id="cd23507">
    <property type="entry name" value="hydrophobin_I"/>
    <property type="match status" value="1"/>
</dbReference>
<dbReference type="GO" id="GO:0009277">
    <property type="term" value="C:fungal-type cell wall"/>
    <property type="evidence" value="ECO:0007669"/>
    <property type="project" value="InterPro"/>
</dbReference>
<feature type="signal peptide" evidence="6">
    <location>
        <begin position="1"/>
        <end position="19"/>
    </location>
</feature>
<evidence type="ECO:0000313" key="7">
    <source>
        <dbReference type="EMBL" id="OCH87973.1"/>
    </source>
</evidence>
<dbReference type="OrthoDB" id="4225815at2759"/>
<evidence type="ECO:0000256" key="2">
    <source>
        <dbReference type="ARBA" id="ARBA00010446"/>
    </source>
</evidence>
<evidence type="ECO:0000313" key="8">
    <source>
        <dbReference type="Proteomes" id="UP000250043"/>
    </source>
</evidence>
<gene>
    <name evidence="7" type="ORF">OBBRIDRAFT_847636</name>
</gene>
<evidence type="ECO:0000256" key="3">
    <source>
        <dbReference type="ARBA" id="ARBA00022512"/>
    </source>
</evidence>
<evidence type="ECO:0000256" key="6">
    <source>
        <dbReference type="RuleBase" id="RU365009"/>
    </source>
</evidence>
<dbReference type="GO" id="GO:0005199">
    <property type="term" value="F:structural constituent of cell wall"/>
    <property type="evidence" value="ECO:0007669"/>
    <property type="project" value="InterPro"/>
</dbReference>
<sequence>MFAMKTVVTLALLAIPAIALPQSSACDPAQIQCCDTAAPGSSDHMREVGKALKMEIDPEMMYGTGCAPTNPVNVGGGTSCSSTPMCCNCLSYIGLIGLGCLPIDIDL</sequence>
<proteinExistence type="inferred from homology"/>
<comment type="subcellular location">
    <subcellularLocation>
        <location evidence="1 6">Secreted</location>
        <location evidence="1 6">Cell wall</location>
    </subcellularLocation>
</comment>
<evidence type="ECO:0000256" key="4">
    <source>
        <dbReference type="ARBA" id="ARBA00022525"/>
    </source>
</evidence>
<dbReference type="AlphaFoldDB" id="A0A8E2DMG4"/>
<reference evidence="7 8" key="1">
    <citation type="submission" date="2016-07" db="EMBL/GenBank/DDBJ databases">
        <title>Draft genome of the white-rot fungus Obba rivulosa 3A-2.</title>
        <authorList>
            <consortium name="DOE Joint Genome Institute"/>
            <person name="Miettinen O."/>
            <person name="Riley R."/>
            <person name="Acob R."/>
            <person name="Barry K."/>
            <person name="Cullen D."/>
            <person name="De Vries R."/>
            <person name="Hainaut M."/>
            <person name="Hatakka A."/>
            <person name="Henrissat B."/>
            <person name="Hilden K."/>
            <person name="Kuo R."/>
            <person name="Labutti K."/>
            <person name="Lipzen A."/>
            <person name="Makela M.R."/>
            <person name="Sandor L."/>
            <person name="Spatafora J.W."/>
            <person name="Grigoriev I.V."/>
            <person name="Hibbett D.S."/>
        </authorList>
    </citation>
    <scope>NUCLEOTIDE SEQUENCE [LARGE SCALE GENOMIC DNA]</scope>
    <source>
        <strain evidence="7 8">3A-2</strain>
    </source>
</reference>
<keyword evidence="4 6" id="KW-0964">Secreted</keyword>
<accession>A0A8E2DMG4</accession>
<name>A0A8E2DMG4_9APHY</name>
<dbReference type="Pfam" id="PF01185">
    <property type="entry name" value="Hydrophobin"/>
    <property type="match status" value="1"/>
</dbReference>
<comment type="similarity">
    <text evidence="2 6">Belongs to the fungal hydrophobin family.</text>
</comment>
<keyword evidence="3 6" id="KW-0134">Cell wall</keyword>
<protein>
    <recommendedName>
        <fullName evidence="6">Hydrophobin</fullName>
    </recommendedName>
</protein>
<evidence type="ECO:0000256" key="5">
    <source>
        <dbReference type="ARBA" id="ARBA00023157"/>
    </source>
</evidence>
<dbReference type="SMART" id="SM00075">
    <property type="entry name" value="HYDRO"/>
    <property type="match status" value="1"/>
</dbReference>
<dbReference type="Proteomes" id="UP000250043">
    <property type="component" value="Unassembled WGS sequence"/>
</dbReference>
<feature type="chain" id="PRO_5034601899" description="Hydrophobin" evidence="6">
    <location>
        <begin position="20"/>
        <end position="107"/>
    </location>
</feature>
<dbReference type="InterPro" id="IPR001338">
    <property type="entry name" value="Class_I_Hydrophobin"/>
</dbReference>
<keyword evidence="5 6" id="KW-1015">Disulfide bond</keyword>
<keyword evidence="8" id="KW-1185">Reference proteome</keyword>
<dbReference type="EMBL" id="KV722466">
    <property type="protein sequence ID" value="OCH87973.1"/>
    <property type="molecule type" value="Genomic_DNA"/>
</dbReference>
<keyword evidence="6" id="KW-0732">Signal</keyword>
<organism evidence="7 8">
    <name type="scientific">Obba rivulosa</name>
    <dbReference type="NCBI Taxonomy" id="1052685"/>
    <lineage>
        <taxon>Eukaryota</taxon>
        <taxon>Fungi</taxon>
        <taxon>Dikarya</taxon>
        <taxon>Basidiomycota</taxon>
        <taxon>Agaricomycotina</taxon>
        <taxon>Agaricomycetes</taxon>
        <taxon>Polyporales</taxon>
        <taxon>Gelatoporiaceae</taxon>
        <taxon>Obba</taxon>
    </lineage>
</organism>